<dbReference type="GO" id="GO:0005525">
    <property type="term" value="F:GTP binding"/>
    <property type="evidence" value="ECO:0007669"/>
    <property type="project" value="UniProtKB-KW"/>
</dbReference>
<keyword evidence="4" id="KW-1185">Reference proteome</keyword>
<dbReference type="PANTHER" id="PTHR47977">
    <property type="entry name" value="RAS-RELATED PROTEIN RAB"/>
    <property type="match status" value="1"/>
</dbReference>
<protein>
    <submittedName>
        <fullName evidence="3">Uncharacterized protein</fullName>
    </submittedName>
</protein>
<dbReference type="SUPFAM" id="SSF52540">
    <property type="entry name" value="P-loop containing nucleoside triphosphate hydrolases"/>
    <property type="match status" value="1"/>
</dbReference>
<dbReference type="PROSITE" id="PS51421">
    <property type="entry name" value="RAS"/>
    <property type="match status" value="1"/>
</dbReference>
<dbReference type="NCBIfam" id="TIGR00231">
    <property type="entry name" value="small_GTP"/>
    <property type="match status" value="1"/>
</dbReference>
<evidence type="ECO:0000256" key="1">
    <source>
        <dbReference type="ARBA" id="ARBA00022741"/>
    </source>
</evidence>
<keyword evidence="1" id="KW-0547">Nucleotide-binding</keyword>
<reference evidence="3" key="1">
    <citation type="submission" date="2019-06" db="EMBL/GenBank/DDBJ databases">
        <authorList>
            <person name="Zheng W."/>
        </authorList>
    </citation>
    <scope>NUCLEOTIDE SEQUENCE</scope>
    <source>
        <strain evidence="3">QDHG01</strain>
    </source>
</reference>
<name>A0A8J8NBM9_HALGN</name>
<evidence type="ECO:0000313" key="4">
    <source>
        <dbReference type="Proteomes" id="UP000785679"/>
    </source>
</evidence>
<gene>
    <name evidence="3" type="ORF">FGO68_gene7594</name>
</gene>
<proteinExistence type="predicted"/>
<evidence type="ECO:0000256" key="2">
    <source>
        <dbReference type="ARBA" id="ARBA00023134"/>
    </source>
</evidence>
<keyword evidence="2" id="KW-0342">GTP-binding</keyword>
<dbReference type="PROSITE" id="PS51419">
    <property type="entry name" value="RAB"/>
    <property type="match status" value="1"/>
</dbReference>
<evidence type="ECO:0000313" key="3">
    <source>
        <dbReference type="EMBL" id="TNV72001.1"/>
    </source>
</evidence>
<accession>A0A8J8NBM9</accession>
<dbReference type="InterPro" id="IPR001806">
    <property type="entry name" value="Small_GTPase"/>
</dbReference>
<dbReference type="FunFam" id="3.40.50.300:FF:001447">
    <property type="entry name" value="Ras-related protein Rab-1B"/>
    <property type="match status" value="1"/>
</dbReference>
<dbReference type="GO" id="GO:0003924">
    <property type="term" value="F:GTPase activity"/>
    <property type="evidence" value="ECO:0007669"/>
    <property type="project" value="InterPro"/>
</dbReference>
<dbReference type="Gene3D" id="3.40.50.300">
    <property type="entry name" value="P-loop containing nucleotide triphosphate hydrolases"/>
    <property type="match status" value="1"/>
</dbReference>
<dbReference type="EMBL" id="RRYP01025015">
    <property type="protein sequence ID" value="TNV72001.1"/>
    <property type="molecule type" value="Genomic_DNA"/>
</dbReference>
<dbReference type="Pfam" id="PF00071">
    <property type="entry name" value="Ras"/>
    <property type="match status" value="1"/>
</dbReference>
<dbReference type="InterPro" id="IPR050227">
    <property type="entry name" value="Rab"/>
</dbReference>
<comment type="caution">
    <text evidence="3">The sequence shown here is derived from an EMBL/GenBank/DDBJ whole genome shotgun (WGS) entry which is preliminary data.</text>
</comment>
<organism evidence="3 4">
    <name type="scientific">Halteria grandinella</name>
    <dbReference type="NCBI Taxonomy" id="5974"/>
    <lineage>
        <taxon>Eukaryota</taxon>
        <taxon>Sar</taxon>
        <taxon>Alveolata</taxon>
        <taxon>Ciliophora</taxon>
        <taxon>Intramacronucleata</taxon>
        <taxon>Spirotrichea</taxon>
        <taxon>Stichotrichia</taxon>
        <taxon>Sporadotrichida</taxon>
        <taxon>Halteriidae</taxon>
        <taxon>Halteria</taxon>
    </lineage>
</organism>
<dbReference type="PRINTS" id="PR00449">
    <property type="entry name" value="RASTRNSFRMNG"/>
</dbReference>
<dbReference type="OrthoDB" id="435411at2759"/>
<sequence>MLGYHGVGKTSFLSMFVDKVFANKSIIGVDFKIHKGVKEGRECKYQIWDPSGGEKFRTFAKMYLKNAHGFLIFVDLSKRMPIEEQVDYWMQEIKAYSSPNVCKVLIGSKCDLPQLISDEACMEYAQQNSMEYFKTSAKEDSNVAEAMDRIMEGVFQQTNDQNKQNIQLQQRQLNPNLQGRGCC</sequence>
<dbReference type="Proteomes" id="UP000785679">
    <property type="component" value="Unassembled WGS sequence"/>
</dbReference>
<dbReference type="SMART" id="SM00173">
    <property type="entry name" value="RAS"/>
    <property type="match status" value="1"/>
</dbReference>
<dbReference type="AlphaFoldDB" id="A0A8J8NBM9"/>
<dbReference type="InterPro" id="IPR027417">
    <property type="entry name" value="P-loop_NTPase"/>
</dbReference>
<dbReference type="SMART" id="SM00175">
    <property type="entry name" value="RAB"/>
    <property type="match status" value="1"/>
</dbReference>
<dbReference type="CDD" id="cd00154">
    <property type="entry name" value="Rab"/>
    <property type="match status" value="1"/>
</dbReference>
<dbReference type="InterPro" id="IPR005225">
    <property type="entry name" value="Small_GTP-bd"/>
</dbReference>